<reference evidence="1 2" key="1">
    <citation type="submission" date="2017-08" db="EMBL/GenBank/DDBJ databases">
        <title>Halomonas binhaiensis sp. nov., isolated from saline alkaline soil.</title>
        <authorList>
            <person name="Wang D."/>
            <person name="Zhang G."/>
        </authorList>
    </citation>
    <scope>NUCLEOTIDE SEQUENCE [LARGE SCALE GENOMIC DNA]</scope>
    <source>
        <strain evidence="1 2">WN018</strain>
    </source>
</reference>
<evidence type="ECO:0000313" key="1">
    <source>
        <dbReference type="EMBL" id="PAU70307.1"/>
    </source>
</evidence>
<keyword evidence="2" id="KW-1185">Reference proteome</keyword>
<dbReference type="EMBL" id="NSKA01000018">
    <property type="protein sequence ID" value="PAU70307.1"/>
    <property type="molecule type" value="Genomic_DNA"/>
</dbReference>
<dbReference type="RefSeq" id="WP_095604721.1">
    <property type="nucleotide sequence ID" value="NZ_NSKA01000018.1"/>
</dbReference>
<comment type="caution">
    <text evidence="1">The sequence shown here is derived from an EMBL/GenBank/DDBJ whole genome shotgun (WGS) entry which is preliminary data.</text>
</comment>
<evidence type="ECO:0000313" key="2">
    <source>
        <dbReference type="Proteomes" id="UP000218675"/>
    </source>
</evidence>
<organism evidence="1 2">
    <name type="scientific">Vreelandella alkaliphila</name>
    <dbReference type="NCBI Taxonomy" id="272774"/>
    <lineage>
        <taxon>Bacteria</taxon>
        <taxon>Pseudomonadati</taxon>
        <taxon>Pseudomonadota</taxon>
        <taxon>Gammaproteobacteria</taxon>
        <taxon>Oceanospirillales</taxon>
        <taxon>Halomonadaceae</taxon>
        <taxon>Vreelandella</taxon>
    </lineage>
</organism>
<protein>
    <submittedName>
        <fullName evidence="1">Uncharacterized protein</fullName>
    </submittedName>
</protein>
<name>A0ABX4HCZ0_9GAMM</name>
<accession>A0ABX4HCZ0</accession>
<dbReference type="Proteomes" id="UP000218675">
    <property type="component" value="Unassembled WGS sequence"/>
</dbReference>
<sequence length="100" mass="11500">MDQIHGADWETCLDLMNRWDVEDGSFLTGLTVVERDGLLEPGVRTLWSDAQPGVWLTGRVACRSYQEAMSILGELCDALQVRYEGYRREQEAIRSKYEKD</sequence>
<proteinExistence type="predicted"/>
<gene>
    <name evidence="1" type="ORF">CK497_18480</name>
</gene>